<dbReference type="EMBL" id="PPEI02000009">
    <property type="protein sequence ID" value="PWN59972.1"/>
    <property type="molecule type" value="Genomic_DNA"/>
</dbReference>
<keyword evidence="4" id="KW-1185">Reference proteome</keyword>
<protein>
    <submittedName>
        <fullName evidence="3">Uncharacterized protein</fullName>
    </submittedName>
</protein>
<keyword evidence="2" id="KW-0732">Signal</keyword>
<feature type="signal peptide" evidence="2">
    <location>
        <begin position="1"/>
        <end position="20"/>
    </location>
</feature>
<feature type="chain" id="PRO_5016321840" evidence="2">
    <location>
        <begin position="21"/>
        <end position="100"/>
    </location>
</feature>
<dbReference type="Proteomes" id="UP000236182">
    <property type="component" value="Unassembled WGS sequence"/>
</dbReference>
<evidence type="ECO:0000313" key="3">
    <source>
        <dbReference type="EMBL" id="PWN59972.1"/>
    </source>
</evidence>
<keyword evidence="1" id="KW-0472">Membrane</keyword>
<organism evidence="3 4">
    <name type="scientific">Chryseobacterium oncorhynchi</name>
    <dbReference type="NCBI Taxonomy" id="741074"/>
    <lineage>
        <taxon>Bacteria</taxon>
        <taxon>Pseudomonadati</taxon>
        <taxon>Bacteroidota</taxon>
        <taxon>Flavobacteriia</taxon>
        <taxon>Flavobacteriales</taxon>
        <taxon>Weeksellaceae</taxon>
        <taxon>Chryseobacterium group</taxon>
        <taxon>Chryseobacterium</taxon>
    </lineage>
</organism>
<feature type="transmembrane region" description="Helical" evidence="1">
    <location>
        <begin position="77"/>
        <end position="98"/>
    </location>
</feature>
<keyword evidence="1" id="KW-1133">Transmembrane helix</keyword>
<comment type="caution">
    <text evidence="3">The sequence shown here is derived from an EMBL/GenBank/DDBJ whole genome shotgun (WGS) entry which is preliminary data.</text>
</comment>
<name>A0A316WEX5_9FLAO</name>
<feature type="transmembrane region" description="Helical" evidence="1">
    <location>
        <begin position="43"/>
        <end position="65"/>
    </location>
</feature>
<dbReference type="OrthoDB" id="1029065at2"/>
<gene>
    <name evidence="3" type="ORF">C1638_020610</name>
</gene>
<accession>A0A316WEX5</accession>
<evidence type="ECO:0000256" key="2">
    <source>
        <dbReference type="SAM" id="SignalP"/>
    </source>
</evidence>
<dbReference type="RefSeq" id="WP_109623817.1">
    <property type="nucleotide sequence ID" value="NZ_PPEI02000009.1"/>
</dbReference>
<reference evidence="3" key="1">
    <citation type="submission" date="2018-04" db="EMBL/GenBank/DDBJ databases">
        <title>Draft Genome Sequences of Chryseobacterium lactis NCTC11390T isolated from milk, Chryseobacterium oncorhynchi 701B-08T from rainbow trout, and Chryseobacterium viscerum 687B-08T from diseased fish.</title>
        <authorList>
            <person name="Jeong J.-J."/>
            <person name="Lee Y.J."/>
            <person name="Pathiraja D."/>
            <person name="Park B."/>
            <person name="Choi I.-G."/>
            <person name="Kim K.D."/>
        </authorList>
    </citation>
    <scope>NUCLEOTIDE SEQUENCE [LARGE SCALE GENOMIC DNA]</scope>
    <source>
        <strain evidence="3">701B-08</strain>
    </source>
</reference>
<dbReference type="AlphaFoldDB" id="A0A316WEX5"/>
<keyword evidence="1" id="KW-0812">Transmembrane</keyword>
<sequence>MKKKISISFFAVLSSVLTFAQSGSVSSILQNQTSEVKSSVTTISSWVMAIMGLAALVQAILIFTSSQGTGEEKIKKAGTWIFMVAFCALGFVIVKALFPN</sequence>
<evidence type="ECO:0000256" key="1">
    <source>
        <dbReference type="SAM" id="Phobius"/>
    </source>
</evidence>
<evidence type="ECO:0000313" key="4">
    <source>
        <dbReference type="Proteomes" id="UP000236182"/>
    </source>
</evidence>
<proteinExistence type="predicted"/>